<name>A0A8S4A1B4_9EUPU</name>
<evidence type="ECO:0000256" key="2">
    <source>
        <dbReference type="SAM" id="MobiDB-lite"/>
    </source>
</evidence>
<dbReference type="OrthoDB" id="75250at2759"/>
<dbReference type="PANTHER" id="PTHR12296">
    <property type="entry name" value="DENN DOMAIN-CONTAINING PROTEIN 4"/>
    <property type="match status" value="1"/>
</dbReference>
<dbReference type="PROSITE" id="PS51375">
    <property type="entry name" value="PPR"/>
    <property type="match status" value="1"/>
</dbReference>
<sequence>PEDKKSLNFKLLPKKPARVMYESLTRLYEKSSQSNALRSDDVDEFSAALTHSDQDFKRKKQITQLELAIQEVFLRFTASMLKDYKSFLNPIMKAPNKRATDASSLFDMQGFLKSRDKANTKFFQQLMHTQMFFRFIEVRSFMSDKDAGLTFFDECTEKVDEMKDEPRLLEIDNSQASERTVFIMPPEPVGLPEGVKYSYNGFPELKSELFLSKKKSFIALPSKQQCPSSPLARRTKQEVKSAQKIAMQQVGNPKAWAKCLLSYCYSLWFVVFPAFVQSHPKKTEALKIGLAVLYKMQAAKLMTIDELCYRVLMQLAGQYNKPGMAVQVFSQMKKHGIHPNAITYGYYNRVMLEAKWPSPKSKGHLRWLKIRNVIIGIAHFRRAIRRRSMSIYSNSGSEFDRISHASVDSYLTEAQIGATKTEAADVSPILLPKDSITPVEDGLSKNSSSLEERMSTGGVSDRGYNSMTKEDVKRLSQSAVSADENGSASSSAASENSDRPGKSKPDSWNPMNFSFLYSGSNSNKSSAKLKKGSIVKRSFSTPASNKDDFEMLRGSLCNNQCLRTGILSEASLKRNSFIFPDSDLQLQVEEAKRRRHRSASAGEDQTKPARSMSLFASWRSPKSTAAADVVSDADDKSKLTFRYSDLIKNEELDILNLSESNVVKGTEGVSGDGTSSDLCTTRSVVQSIVENEPDVSRPVSGQSSDTVRLESLHHLSAMSSEPCLSSHVQTNAASDNRPGVTLEPDSLSGSFNTDSKNTCDSLSIVIVAKSGTSSHGTLLQDSSGQAAHAILDSKGHSCNNSSSDRVENLETKQSNDIVYRERIGDNSVTILDRSDIRRSVSISEDKLSDQHFSENTVKPSIGGSSHTLSSPGGDLPVEIRNPSKQIAEDAQSVSSLTDNKKDRPADFMLKRTQSLKRTNEAIGSYLKWASRAAFTKLNELKETITTPLRNGSLGSLGSLSSLTHSVEELDVNDGSSTSGTIRERLPHRGSQDLLSHSEESETEETKKRLSSLSFESVPSPSYLDDYSCLREGPSNGVGPLTDKTVALEVEISSCSRCTGCNHLIYDEEIMAGWSAEDSNLNTSCPYCQAKFVPHLQIYIKDWRGEANPVVFSTEHGCTMTEKLLARGSQQLALHKDIQITAEANERTQSPLEKGDLPLTLEEASKMSLRRCTSECLTMATDDLLPTRAYMDGHAQSSRRSPLTLSIEGEKDSPNPLVLADSYSVKKEFMIRSSSSSEPIVVPYLSPLVLRKEVEYVIDHEGNSSLASDTFVEEHPIIYWNLVRMN</sequence>
<dbReference type="InterPro" id="IPR002885">
    <property type="entry name" value="PPR_rpt"/>
</dbReference>
<dbReference type="InterPro" id="IPR011990">
    <property type="entry name" value="TPR-like_helical_dom_sf"/>
</dbReference>
<feature type="repeat" description="PPR" evidence="1">
    <location>
        <begin position="305"/>
        <end position="339"/>
    </location>
</feature>
<dbReference type="SMART" id="SM00801">
    <property type="entry name" value="dDENN"/>
    <property type="match status" value="1"/>
</dbReference>
<feature type="domain" description="UDENN" evidence="3">
    <location>
        <begin position="1"/>
        <end position="148"/>
    </location>
</feature>
<dbReference type="GO" id="GO:0005085">
    <property type="term" value="F:guanyl-nucleotide exchange factor activity"/>
    <property type="evidence" value="ECO:0007669"/>
    <property type="project" value="UniProtKB-ARBA"/>
</dbReference>
<feature type="region of interest" description="Disordered" evidence="2">
    <location>
        <begin position="851"/>
        <end position="876"/>
    </location>
</feature>
<organism evidence="4 5">
    <name type="scientific">Candidula unifasciata</name>
    <dbReference type="NCBI Taxonomy" id="100452"/>
    <lineage>
        <taxon>Eukaryota</taxon>
        <taxon>Metazoa</taxon>
        <taxon>Spiralia</taxon>
        <taxon>Lophotrochozoa</taxon>
        <taxon>Mollusca</taxon>
        <taxon>Gastropoda</taxon>
        <taxon>Heterobranchia</taxon>
        <taxon>Euthyneura</taxon>
        <taxon>Panpulmonata</taxon>
        <taxon>Eupulmonata</taxon>
        <taxon>Stylommatophora</taxon>
        <taxon>Helicina</taxon>
        <taxon>Helicoidea</taxon>
        <taxon>Geomitridae</taxon>
        <taxon>Candidula</taxon>
    </lineage>
</organism>
<dbReference type="Pfam" id="PF03455">
    <property type="entry name" value="dDENN"/>
    <property type="match status" value="1"/>
</dbReference>
<dbReference type="InterPro" id="IPR037516">
    <property type="entry name" value="Tripartite_DENN"/>
</dbReference>
<feature type="region of interest" description="Disordered" evidence="2">
    <location>
        <begin position="723"/>
        <end position="752"/>
    </location>
</feature>
<dbReference type="InterPro" id="IPR005112">
    <property type="entry name" value="dDENN_dom"/>
</dbReference>
<proteinExistence type="predicted"/>
<comment type="caution">
    <text evidence="4">The sequence shown here is derived from an EMBL/GenBank/DDBJ whole genome shotgun (WGS) entry which is preliminary data.</text>
</comment>
<evidence type="ECO:0000256" key="1">
    <source>
        <dbReference type="PROSITE-ProRule" id="PRU00708"/>
    </source>
</evidence>
<protein>
    <recommendedName>
        <fullName evidence="3">UDENN domain-containing protein</fullName>
    </recommendedName>
</protein>
<dbReference type="Gene3D" id="1.25.40.10">
    <property type="entry name" value="Tetratricopeptide repeat domain"/>
    <property type="match status" value="1"/>
</dbReference>
<dbReference type="EMBL" id="CAJHNH020005646">
    <property type="protein sequence ID" value="CAG5132786.1"/>
    <property type="molecule type" value="Genomic_DNA"/>
</dbReference>
<feature type="non-terminal residue" evidence="4">
    <location>
        <position position="1"/>
    </location>
</feature>
<feature type="region of interest" description="Disordered" evidence="2">
    <location>
        <begin position="969"/>
        <end position="1020"/>
    </location>
</feature>
<evidence type="ECO:0000313" key="4">
    <source>
        <dbReference type="EMBL" id="CAG5132786.1"/>
    </source>
</evidence>
<keyword evidence="5" id="KW-1185">Reference proteome</keyword>
<feature type="compositionally biased region" description="Basic and acidic residues" evidence="2">
    <location>
        <begin position="496"/>
        <end position="505"/>
    </location>
</feature>
<feature type="compositionally biased region" description="Basic and acidic residues" evidence="2">
    <location>
        <begin position="981"/>
        <end position="1007"/>
    </location>
</feature>
<dbReference type="InterPro" id="IPR051696">
    <property type="entry name" value="DENN_Domain_GEFs"/>
</dbReference>
<evidence type="ECO:0000259" key="3">
    <source>
        <dbReference type="PROSITE" id="PS50211"/>
    </source>
</evidence>
<gene>
    <name evidence="4" type="ORF">CUNI_LOCUS18344</name>
</gene>
<feature type="compositionally biased region" description="Polar residues" evidence="2">
    <location>
        <begin position="723"/>
        <end position="734"/>
    </location>
</feature>
<reference evidence="4" key="1">
    <citation type="submission" date="2021-04" db="EMBL/GenBank/DDBJ databases">
        <authorList>
            <consortium name="Molecular Ecology Group"/>
        </authorList>
    </citation>
    <scope>NUCLEOTIDE SEQUENCE</scope>
</reference>
<feature type="region of interest" description="Disordered" evidence="2">
    <location>
        <begin position="437"/>
        <end position="509"/>
    </location>
</feature>
<dbReference type="GO" id="GO:0032483">
    <property type="term" value="P:regulation of Rab protein signal transduction"/>
    <property type="evidence" value="ECO:0007669"/>
    <property type="project" value="TreeGrafter"/>
</dbReference>
<feature type="compositionally biased region" description="Low complexity" evidence="2">
    <location>
        <begin position="481"/>
        <end position="495"/>
    </location>
</feature>
<dbReference type="PROSITE" id="PS50211">
    <property type="entry name" value="DENN"/>
    <property type="match status" value="1"/>
</dbReference>
<dbReference type="GO" id="GO:0031410">
    <property type="term" value="C:cytoplasmic vesicle"/>
    <property type="evidence" value="ECO:0007669"/>
    <property type="project" value="TreeGrafter"/>
</dbReference>
<accession>A0A8S4A1B4</accession>
<feature type="compositionally biased region" description="Polar residues" evidence="2">
    <location>
        <begin position="853"/>
        <end position="870"/>
    </location>
</feature>
<feature type="compositionally biased region" description="Low complexity" evidence="2">
    <location>
        <begin position="1010"/>
        <end position="1020"/>
    </location>
</feature>
<evidence type="ECO:0000313" key="5">
    <source>
        <dbReference type="Proteomes" id="UP000678393"/>
    </source>
</evidence>
<dbReference type="Proteomes" id="UP000678393">
    <property type="component" value="Unassembled WGS sequence"/>
</dbReference>
<dbReference type="PANTHER" id="PTHR12296:SF30">
    <property type="entry name" value="DENN DOMAIN-CONTAINING PROTEIN CRAG"/>
    <property type="match status" value="1"/>
</dbReference>